<reference evidence="7 8" key="1">
    <citation type="submission" date="2024-03" db="EMBL/GenBank/DDBJ databases">
        <title>Novel species of the genus Variovorax.</title>
        <authorList>
            <person name="Liu Q."/>
            <person name="Xin Y.-H."/>
        </authorList>
    </citation>
    <scope>NUCLEOTIDE SEQUENCE [LARGE SCALE GENOMIC DNA]</scope>
    <source>
        <strain evidence="7 8">KACC 18900</strain>
    </source>
</reference>
<comment type="similarity">
    <text evidence="1">Belongs to the sulfatase family.</text>
</comment>
<dbReference type="CDD" id="cd16025">
    <property type="entry name" value="PAS_like"/>
    <property type="match status" value="1"/>
</dbReference>
<dbReference type="Pfam" id="PF00884">
    <property type="entry name" value="Sulfatase"/>
    <property type="match status" value="1"/>
</dbReference>
<keyword evidence="4" id="KW-0106">Calcium</keyword>
<keyword evidence="8" id="KW-1185">Reference proteome</keyword>
<dbReference type="PANTHER" id="PTHR42693:SF53">
    <property type="entry name" value="ENDO-4-O-SULFATASE"/>
    <property type="match status" value="1"/>
</dbReference>
<dbReference type="InterPro" id="IPR000917">
    <property type="entry name" value="Sulfatase_N"/>
</dbReference>
<gene>
    <name evidence="7" type="ORF">WKW82_16815</name>
</gene>
<dbReference type="PANTHER" id="PTHR42693">
    <property type="entry name" value="ARYLSULFATASE FAMILY MEMBER"/>
    <property type="match status" value="1"/>
</dbReference>
<dbReference type="GO" id="GO:0016787">
    <property type="term" value="F:hydrolase activity"/>
    <property type="evidence" value="ECO:0007669"/>
    <property type="project" value="UniProtKB-KW"/>
</dbReference>
<evidence type="ECO:0000256" key="2">
    <source>
        <dbReference type="ARBA" id="ARBA00022723"/>
    </source>
</evidence>
<comment type="caution">
    <text evidence="7">The sequence shown here is derived from an EMBL/GenBank/DDBJ whole genome shotgun (WGS) entry which is preliminary data.</text>
</comment>
<organism evidence="7 8">
    <name type="scientific">Variovorax rhizosphaerae</name>
    <dbReference type="NCBI Taxonomy" id="1836200"/>
    <lineage>
        <taxon>Bacteria</taxon>
        <taxon>Pseudomonadati</taxon>
        <taxon>Pseudomonadota</taxon>
        <taxon>Betaproteobacteria</taxon>
        <taxon>Burkholderiales</taxon>
        <taxon>Comamonadaceae</taxon>
        <taxon>Variovorax</taxon>
    </lineage>
</organism>
<dbReference type="PROSITE" id="PS00149">
    <property type="entry name" value="SULFATASE_2"/>
    <property type="match status" value="1"/>
</dbReference>
<dbReference type="Gene3D" id="3.40.720.10">
    <property type="entry name" value="Alkaline Phosphatase, subunit A"/>
    <property type="match status" value="1"/>
</dbReference>
<dbReference type="Gene3D" id="3.30.1120.10">
    <property type="match status" value="1"/>
</dbReference>
<feature type="compositionally biased region" description="Low complexity" evidence="5">
    <location>
        <begin position="14"/>
        <end position="27"/>
    </location>
</feature>
<dbReference type="InterPro" id="IPR017850">
    <property type="entry name" value="Alkaline_phosphatase_core_sf"/>
</dbReference>
<evidence type="ECO:0000313" key="7">
    <source>
        <dbReference type="EMBL" id="MEJ8848322.1"/>
    </source>
</evidence>
<keyword evidence="2" id="KW-0479">Metal-binding</keyword>
<evidence type="ECO:0000256" key="1">
    <source>
        <dbReference type="ARBA" id="ARBA00008779"/>
    </source>
</evidence>
<proteinExistence type="inferred from homology"/>
<dbReference type="Proteomes" id="UP001385892">
    <property type="component" value="Unassembled WGS sequence"/>
</dbReference>
<dbReference type="EMBL" id="JBBKZT010000007">
    <property type="protein sequence ID" value="MEJ8848322.1"/>
    <property type="molecule type" value="Genomic_DNA"/>
</dbReference>
<dbReference type="RefSeq" id="WP_340343451.1">
    <property type="nucleotide sequence ID" value="NZ_JBBKZT010000007.1"/>
</dbReference>
<dbReference type="InterPro" id="IPR050738">
    <property type="entry name" value="Sulfatase"/>
</dbReference>
<dbReference type="SUPFAM" id="SSF53649">
    <property type="entry name" value="Alkaline phosphatase-like"/>
    <property type="match status" value="1"/>
</dbReference>
<evidence type="ECO:0000256" key="3">
    <source>
        <dbReference type="ARBA" id="ARBA00022801"/>
    </source>
</evidence>
<sequence length="773" mass="85429">MTTKKSAPTPANPAPTTATNVAAPAAARPREDFPTSGHIGRSHHESSPWFDPKPRPPAGAPNVIYVVLDDVGYSDLGCFGSEIRTPHMDALAQKGLRFSNFHTTTLCSPTRACLLTGRNHHSVGMRYLSNFDMGWPSGRGAISHKAATIAEMLRDVGYGTFAVGKWHIAPTDEASAAGPFGQWPLGRGFDRFYGFMNGSTDHYHPELIEDNHPVRAPDSPENGYHLSADLVDQAIRMLSNQVSLLPAKPFFLNLALGAGHWPHQAPAEYLARYDGVYEAGWDRIREQRLAKQKVMGLVPEATELPPSNPGVQPWAELNDDQRRVSVRLQQAYAGFLEHADEQLGRLVAFLDKTGLRDNTMIVLLSDNGASTDCGPEGTTNILRWFNQIPDSTERNLADIDDIGGPRSASNYPWGWAQVSNTPTRLYKGYTHGGGVRDPLIVSWPGHIADEGAIRHQFHHVTDVVPTVLELCGVKAPEVYRGTPQLPIHGTSFAYLFGQGEGSSRKEVQYFEMYGHRGIWHKGWKAVTCHAPGESFELEDWELYHLDEDFAETRNLAKEQPAKLRELIERWWAEAGKYDVMPMDDRRDLLFRPRPKPGSIRAQTRFTFYPGIAPIPAESAPLTQDVSHRIAAEVDLREGDEGTLVAFGNCNGGYSMFVKGGQLFYVYNRCGEMTRLASRGALPLGRVTLAFEFRKTGLLKGVGALLANGEQIAEARFETTMRRLSILPMHIGRSGLPAVADEVTDAFPFSGRLEKITYELGGDRDIVPPDGDID</sequence>
<evidence type="ECO:0000256" key="5">
    <source>
        <dbReference type="SAM" id="MobiDB-lite"/>
    </source>
</evidence>
<evidence type="ECO:0000256" key="4">
    <source>
        <dbReference type="ARBA" id="ARBA00022837"/>
    </source>
</evidence>
<name>A0ABU8WLB4_9BURK</name>
<feature type="domain" description="Sulfatase N-terminal" evidence="6">
    <location>
        <begin position="61"/>
        <end position="473"/>
    </location>
</feature>
<evidence type="ECO:0000259" key="6">
    <source>
        <dbReference type="Pfam" id="PF00884"/>
    </source>
</evidence>
<evidence type="ECO:0000313" key="8">
    <source>
        <dbReference type="Proteomes" id="UP001385892"/>
    </source>
</evidence>
<dbReference type="EC" id="3.1.6.-" evidence="7"/>
<feature type="region of interest" description="Disordered" evidence="5">
    <location>
        <begin position="1"/>
        <end position="55"/>
    </location>
</feature>
<protein>
    <submittedName>
        <fullName evidence="7">Arylsulfatase</fullName>
        <ecNumber evidence="7">3.1.6.-</ecNumber>
    </submittedName>
</protein>
<keyword evidence="3 7" id="KW-0378">Hydrolase</keyword>
<accession>A0ABU8WLB4</accession>
<dbReference type="InterPro" id="IPR024607">
    <property type="entry name" value="Sulfatase_CS"/>
</dbReference>